<dbReference type="InterPro" id="IPR036282">
    <property type="entry name" value="Glutathione-S-Trfase_C_sf"/>
</dbReference>
<evidence type="ECO:0000313" key="4">
    <source>
        <dbReference type="Proteomes" id="UP001595681"/>
    </source>
</evidence>
<dbReference type="CDD" id="cd00570">
    <property type="entry name" value="GST_N_family"/>
    <property type="match status" value="1"/>
</dbReference>
<evidence type="ECO:0000313" key="3">
    <source>
        <dbReference type="EMBL" id="MFC3440156.1"/>
    </source>
</evidence>
<proteinExistence type="predicted"/>
<dbReference type="RefSeq" id="WP_380792966.1">
    <property type="nucleotide sequence ID" value="NZ_JBHRVU010000004.1"/>
</dbReference>
<dbReference type="EMBL" id="JBHRVU010000004">
    <property type="protein sequence ID" value="MFC3440156.1"/>
    <property type="molecule type" value="Genomic_DNA"/>
</dbReference>
<dbReference type="PROSITE" id="PS51354">
    <property type="entry name" value="GLUTAREDOXIN_2"/>
    <property type="match status" value="1"/>
</dbReference>
<dbReference type="InterPro" id="IPR040079">
    <property type="entry name" value="Glutathione_S-Trfase"/>
</dbReference>
<organism evidence="3 4">
    <name type="scientific">Sphingobium rhizovicinum</name>
    <dbReference type="NCBI Taxonomy" id="432308"/>
    <lineage>
        <taxon>Bacteria</taxon>
        <taxon>Pseudomonadati</taxon>
        <taxon>Pseudomonadota</taxon>
        <taxon>Alphaproteobacteria</taxon>
        <taxon>Sphingomonadales</taxon>
        <taxon>Sphingomonadaceae</taxon>
        <taxon>Sphingobium</taxon>
    </lineage>
</organism>
<dbReference type="InterPro" id="IPR036249">
    <property type="entry name" value="Thioredoxin-like_sf"/>
</dbReference>
<dbReference type="Proteomes" id="UP001595681">
    <property type="component" value="Unassembled WGS sequence"/>
</dbReference>
<comment type="caution">
    <text evidence="3">The sequence shown here is derived from an EMBL/GenBank/DDBJ whole genome shotgun (WGS) entry which is preliminary data.</text>
</comment>
<dbReference type="PANTHER" id="PTHR44051:SF9">
    <property type="entry name" value="GLUTATHIONE S-TRANSFERASE 1"/>
    <property type="match status" value="1"/>
</dbReference>
<gene>
    <name evidence="3" type="ORF">ACFOKF_02910</name>
</gene>
<dbReference type="InterPro" id="IPR010987">
    <property type="entry name" value="Glutathione-S-Trfase_C-like"/>
</dbReference>
<dbReference type="Gene3D" id="1.20.1050.10">
    <property type="match status" value="1"/>
</dbReference>
<dbReference type="Gene3D" id="3.40.30.10">
    <property type="entry name" value="Glutaredoxin"/>
    <property type="match status" value="1"/>
</dbReference>
<feature type="domain" description="GST C-terminal" evidence="2">
    <location>
        <begin position="88"/>
        <end position="208"/>
    </location>
</feature>
<dbReference type="PANTHER" id="PTHR44051">
    <property type="entry name" value="GLUTATHIONE S-TRANSFERASE-RELATED"/>
    <property type="match status" value="1"/>
</dbReference>
<dbReference type="PROSITE" id="PS50404">
    <property type="entry name" value="GST_NTER"/>
    <property type="match status" value="1"/>
</dbReference>
<dbReference type="Pfam" id="PF13410">
    <property type="entry name" value="GST_C_2"/>
    <property type="match status" value="1"/>
</dbReference>
<dbReference type="SFLD" id="SFLDS00019">
    <property type="entry name" value="Glutathione_Transferase_(cytos"/>
    <property type="match status" value="1"/>
</dbReference>
<evidence type="ECO:0000259" key="1">
    <source>
        <dbReference type="PROSITE" id="PS50404"/>
    </source>
</evidence>
<dbReference type="SFLD" id="SFLDG00358">
    <property type="entry name" value="Main_(cytGST)"/>
    <property type="match status" value="1"/>
</dbReference>
<dbReference type="Pfam" id="PF13417">
    <property type="entry name" value="GST_N_3"/>
    <property type="match status" value="1"/>
</dbReference>
<protein>
    <submittedName>
        <fullName evidence="3">Glutathione S-transferase family protein</fullName>
    </submittedName>
</protein>
<reference evidence="4" key="1">
    <citation type="journal article" date="2019" name="Int. J. Syst. Evol. Microbiol.">
        <title>The Global Catalogue of Microorganisms (GCM) 10K type strain sequencing project: providing services to taxonomists for standard genome sequencing and annotation.</title>
        <authorList>
            <consortium name="The Broad Institute Genomics Platform"/>
            <consortium name="The Broad Institute Genome Sequencing Center for Infectious Disease"/>
            <person name="Wu L."/>
            <person name="Ma J."/>
        </authorList>
    </citation>
    <scope>NUCLEOTIDE SEQUENCE [LARGE SCALE GENOMIC DNA]</scope>
    <source>
        <strain evidence="4">CCM 7491</strain>
    </source>
</reference>
<feature type="domain" description="GST N-terminal" evidence="1">
    <location>
        <begin position="1"/>
        <end position="79"/>
    </location>
</feature>
<evidence type="ECO:0000259" key="2">
    <source>
        <dbReference type="PROSITE" id="PS50405"/>
    </source>
</evidence>
<dbReference type="SUPFAM" id="SSF52833">
    <property type="entry name" value="Thioredoxin-like"/>
    <property type="match status" value="1"/>
</dbReference>
<dbReference type="PROSITE" id="PS50405">
    <property type="entry name" value="GST_CTER"/>
    <property type="match status" value="1"/>
</dbReference>
<dbReference type="SUPFAM" id="SSF47616">
    <property type="entry name" value="GST C-terminal domain-like"/>
    <property type="match status" value="1"/>
</dbReference>
<name>A0ABV7NDE8_9SPHN</name>
<sequence>MILYYHPLSSYCWKVLIALYENGIPFERRMLDGAEAAAEWTQLWPIARFPVLHDPARNATVGEASIIIEYLALHEPGTFRPIPADPDAALEVRLIDRLCDNYVMTPMQTMVGDRLRPPDARDPHGVSTAQDLLARAYALLDARLAGRRWAAGDSLTLADCAAAPALFYADKIMPMRADYPVLGTYLDRIEARPSFARVLEEKQPWWPMFPFAQND</sequence>
<accession>A0ABV7NDE8</accession>
<keyword evidence="4" id="KW-1185">Reference proteome</keyword>
<dbReference type="InterPro" id="IPR004045">
    <property type="entry name" value="Glutathione_S-Trfase_N"/>
</dbReference>